<evidence type="ECO:0000256" key="2">
    <source>
        <dbReference type="ARBA" id="ARBA00022729"/>
    </source>
</evidence>
<keyword evidence="9" id="KW-1185">Reference proteome</keyword>
<organism evidence="8 9">
    <name type="scientific">Zophobas morio</name>
    <dbReference type="NCBI Taxonomy" id="2755281"/>
    <lineage>
        <taxon>Eukaryota</taxon>
        <taxon>Metazoa</taxon>
        <taxon>Ecdysozoa</taxon>
        <taxon>Arthropoda</taxon>
        <taxon>Hexapoda</taxon>
        <taxon>Insecta</taxon>
        <taxon>Pterygota</taxon>
        <taxon>Neoptera</taxon>
        <taxon>Endopterygota</taxon>
        <taxon>Coleoptera</taxon>
        <taxon>Polyphaga</taxon>
        <taxon>Cucujiformia</taxon>
        <taxon>Tenebrionidae</taxon>
        <taxon>Zophobas</taxon>
    </lineage>
</organism>
<keyword evidence="3" id="KW-0677">Repeat</keyword>
<protein>
    <recommendedName>
        <fullName evidence="7">Chitin-binding type-2 domain-containing protein</fullName>
    </recommendedName>
</protein>
<dbReference type="PROSITE" id="PS50940">
    <property type="entry name" value="CHIT_BIND_II"/>
    <property type="match status" value="8"/>
</dbReference>
<feature type="domain" description="Chitin-binding type-2" evidence="7">
    <location>
        <begin position="529"/>
        <end position="584"/>
    </location>
</feature>
<dbReference type="PANTHER" id="PTHR23301">
    <property type="entry name" value="CHITIN BINDING PERITROPHIN-A"/>
    <property type="match status" value="1"/>
</dbReference>
<dbReference type="EMBL" id="JALNTZ010000002">
    <property type="protein sequence ID" value="KAJ3663676.1"/>
    <property type="molecule type" value="Genomic_DNA"/>
</dbReference>
<keyword evidence="1" id="KW-0147">Chitin-binding</keyword>
<feature type="domain" description="Chitin-binding type-2" evidence="7">
    <location>
        <begin position="206"/>
        <end position="261"/>
    </location>
</feature>
<sequence>MLPPTHLIFLTLASVKCATSEPTCFDQTARFPFSDDSTKYWECLNGVQTLRYCPQKHHFDHVSQACRVLDDFPVLDDVECSPDNVDFLPHPSDCTKYVWCYYGTPYVIDCQDGLWFSPSEKRCVQPVSSGCATTTVPPWTTPDGSVCEDECQGKKATLKECEFKLYFVEERQLCAGLVDCRDETRTPFPWTTTFPTTIVSRPDYNDPRCYGYDDVYFPHPDCTKFTHCEIGWGRVWNCPSGLYFNADLLKCGPYSESSCANFTTLSVPTTTTTATTGDPRCNPDGTLDLLPDPTDCTKYIECYEGNSYLLSCPSGLWFSADKKICVPQEEADCIASTTIASTPSNYDPKCKDKEGLLLAHPKSCHKFLECYTSGTFERTCPSGLHFDGENGRCVSPKISTCVTDLGVSATEKEIARFPFDHDSTKYCPENQYYNQVSQTCQLLVLTDEGICDDVPEGEIVLKECTCGCRYFWECQGKNQTLKQCLYQLYFVEERQLCTIITECTDQTRTPLPWTTTFPSTMSSTLGYNDIRCYGHDGEYYPDIACDRFVYCELGWGREFSCPTGLYFNEKESKCGPFSESFCAADPRCNPDGTPDLLPDLTDCTKYVECYGGYSYSMSCRDGLWFSADQKTCVPPEESGCIASTTVPSTSKLPDHDPRCIGNQGSLVPHPQSCDKFLECHQSRTFERTCPSGLHFDGDNGRCVSPKISTCV</sequence>
<comment type="caution">
    <text evidence="8">The sequence shown here is derived from an EMBL/GenBank/DDBJ whole genome shotgun (WGS) entry which is preliminary data.</text>
</comment>
<feature type="signal peptide" evidence="6">
    <location>
        <begin position="1"/>
        <end position="20"/>
    </location>
</feature>
<dbReference type="Gene3D" id="2.170.140.10">
    <property type="entry name" value="Chitin binding domain"/>
    <property type="match status" value="7"/>
</dbReference>
<dbReference type="AlphaFoldDB" id="A0AA38IYF8"/>
<reference evidence="8" key="1">
    <citation type="journal article" date="2023" name="G3 (Bethesda)">
        <title>Whole genome assemblies of Zophobas morio and Tenebrio molitor.</title>
        <authorList>
            <person name="Kaur S."/>
            <person name="Stinson S.A."/>
            <person name="diCenzo G.C."/>
        </authorList>
    </citation>
    <scope>NUCLEOTIDE SEQUENCE</scope>
    <source>
        <strain evidence="8">QUZm001</strain>
    </source>
</reference>
<dbReference type="GO" id="GO:0008061">
    <property type="term" value="F:chitin binding"/>
    <property type="evidence" value="ECO:0007669"/>
    <property type="project" value="UniProtKB-KW"/>
</dbReference>
<dbReference type="SMART" id="SM00494">
    <property type="entry name" value="ChtBD2"/>
    <property type="match status" value="10"/>
</dbReference>
<feature type="chain" id="PRO_5041300541" description="Chitin-binding type-2 domain-containing protein" evidence="6">
    <location>
        <begin position="21"/>
        <end position="711"/>
    </location>
</feature>
<dbReference type="InterPro" id="IPR051940">
    <property type="entry name" value="Chitin_bind-dev_reg"/>
</dbReference>
<accession>A0AA38IYF8</accession>
<evidence type="ECO:0000313" key="9">
    <source>
        <dbReference type="Proteomes" id="UP001168821"/>
    </source>
</evidence>
<proteinExistence type="predicted"/>
<evidence type="ECO:0000259" key="7">
    <source>
        <dbReference type="PROSITE" id="PS50940"/>
    </source>
</evidence>
<evidence type="ECO:0000313" key="8">
    <source>
        <dbReference type="EMBL" id="KAJ3663676.1"/>
    </source>
</evidence>
<keyword evidence="5" id="KW-0325">Glycoprotein</keyword>
<feature type="domain" description="Chitin-binding type-2" evidence="7">
    <location>
        <begin position="77"/>
        <end position="133"/>
    </location>
</feature>
<feature type="domain" description="Chitin-binding type-2" evidence="7">
    <location>
        <begin position="585"/>
        <end position="642"/>
    </location>
</feature>
<evidence type="ECO:0000256" key="6">
    <source>
        <dbReference type="SAM" id="SignalP"/>
    </source>
</evidence>
<evidence type="ECO:0000256" key="1">
    <source>
        <dbReference type="ARBA" id="ARBA00022669"/>
    </source>
</evidence>
<dbReference type="InterPro" id="IPR036508">
    <property type="entry name" value="Chitin-bd_dom_sf"/>
</dbReference>
<keyword evidence="4" id="KW-1015">Disulfide bond</keyword>
<dbReference type="Proteomes" id="UP001168821">
    <property type="component" value="Unassembled WGS sequence"/>
</dbReference>
<evidence type="ECO:0000256" key="3">
    <source>
        <dbReference type="ARBA" id="ARBA00022737"/>
    </source>
</evidence>
<feature type="domain" description="Chitin-binding type-2" evidence="7">
    <location>
        <begin position="656"/>
        <end position="711"/>
    </location>
</feature>
<dbReference type="Pfam" id="PF01607">
    <property type="entry name" value="CBM_14"/>
    <property type="match status" value="8"/>
</dbReference>
<name>A0AA38IYF8_9CUCU</name>
<gene>
    <name evidence="8" type="ORF">Zmor_007907</name>
</gene>
<feature type="domain" description="Chitin-binding type-2" evidence="7">
    <location>
        <begin position="21"/>
        <end position="66"/>
    </location>
</feature>
<dbReference type="SUPFAM" id="SSF57625">
    <property type="entry name" value="Invertebrate chitin-binding proteins"/>
    <property type="match status" value="8"/>
</dbReference>
<evidence type="ECO:0000256" key="5">
    <source>
        <dbReference type="ARBA" id="ARBA00023180"/>
    </source>
</evidence>
<feature type="domain" description="Chitin-binding type-2" evidence="7">
    <location>
        <begin position="278"/>
        <end position="335"/>
    </location>
</feature>
<dbReference type="InterPro" id="IPR002557">
    <property type="entry name" value="Chitin-bd_dom"/>
</dbReference>
<dbReference type="PANTHER" id="PTHR23301:SF106">
    <property type="entry name" value="CHITIN-BINDING TYPE-2 DOMAIN-CONTAINING PROTEIN-RELATED"/>
    <property type="match status" value="1"/>
</dbReference>
<feature type="domain" description="Chitin-binding type-2" evidence="7">
    <location>
        <begin position="347"/>
        <end position="403"/>
    </location>
</feature>
<keyword evidence="2 6" id="KW-0732">Signal</keyword>
<evidence type="ECO:0000256" key="4">
    <source>
        <dbReference type="ARBA" id="ARBA00023157"/>
    </source>
</evidence>
<dbReference type="GO" id="GO:0005576">
    <property type="term" value="C:extracellular region"/>
    <property type="evidence" value="ECO:0007669"/>
    <property type="project" value="InterPro"/>
</dbReference>